<proteinExistence type="predicted"/>
<feature type="region of interest" description="Disordered" evidence="1">
    <location>
        <begin position="1"/>
        <end position="35"/>
    </location>
</feature>
<evidence type="ECO:0000313" key="3">
    <source>
        <dbReference type="Proteomes" id="UP001177023"/>
    </source>
</evidence>
<dbReference type="AlphaFoldDB" id="A0AA36FZG7"/>
<organism evidence="2 3">
    <name type="scientific">Mesorhabditis spiculigera</name>
    <dbReference type="NCBI Taxonomy" id="96644"/>
    <lineage>
        <taxon>Eukaryota</taxon>
        <taxon>Metazoa</taxon>
        <taxon>Ecdysozoa</taxon>
        <taxon>Nematoda</taxon>
        <taxon>Chromadorea</taxon>
        <taxon>Rhabditida</taxon>
        <taxon>Rhabditina</taxon>
        <taxon>Rhabditomorpha</taxon>
        <taxon>Rhabditoidea</taxon>
        <taxon>Rhabditidae</taxon>
        <taxon>Mesorhabditinae</taxon>
        <taxon>Mesorhabditis</taxon>
    </lineage>
</organism>
<feature type="non-terminal residue" evidence="2">
    <location>
        <position position="1"/>
    </location>
</feature>
<evidence type="ECO:0000313" key="2">
    <source>
        <dbReference type="EMBL" id="CAJ0573991.1"/>
    </source>
</evidence>
<evidence type="ECO:0000256" key="1">
    <source>
        <dbReference type="SAM" id="MobiDB-lite"/>
    </source>
</evidence>
<dbReference type="Proteomes" id="UP001177023">
    <property type="component" value="Unassembled WGS sequence"/>
</dbReference>
<dbReference type="EMBL" id="CATQJA010002625">
    <property type="protein sequence ID" value="CAJ0573991.1"/>
    <property type="molecule type" value="Genomic_DNA"/>
</dbReference>
<protein>
    <submittedName>
        <fullName evidence="2">Uncharacterized protein</fullName>
    </submittedName>
</protein>
<reference evidence="2" key="1">
    <citation type="submission" date="2023-06" db="EMBL/GenBank/DDBJ databases">
        <authorList>
            <person name="Delattre M."/>
        </authorList>
    </citation>
    <scope>NUCLEOTIDE SEQUENCE</scope>
    <source>
        <strain evidence="2">AF72</strain>
    </source>
</reference>
<gene>
    <name evidence="2" type="ORF">MSPICULIGERA_LOCUS12335</name>
</gene>
<name>A0AA36FZG7_9BILA</name>
<accession>A0AA36FZG7</accession>
<keyword evidence="3" id="KW-1185">Reference proteome</keyword>
<comment type="caution">
    <text evidence="2">The sequence shown here is derived from an EMBL/GenBank/DDBJ whole genome shotgun (WGS) entry which is preliminary data.</text>
</comment>
<sequence>MCVPSSDLSEPPIYPLPPSSRPAVSTAHEVPPLDPRGKKLYSNLYPTATITILETQTRPRWADPCRLNRDIPYQKLAPGYRLLMRGWDCRLMVGQDVLQLTHPIAHHHPFLSNTTVDEICVEGPYEVQLPKVVGLRTSTLCITDVEKCGRILRTLCPEGPKISHVKLFFYGETMMLDERLSRLLCDKAAEVELWNLDANLAANLLDQHTKVIVCPKEADGRDLKKLIRQVLADWQTRKRPDAFRLEIRPQRCCPDELKLFEKKHQREDDEGASITVASGLGAEGPFLRITAGQ</sequence>